<dbReference type="GO" id="GO:0005829">
    <property type="term" value="C:cytosol"/>
    <property type="evidence" value="ECO:0007669"/>
    <property type="project" value="TreeGrafter"/>
</dbReference>
<dbReference type="GO" id="GO:0031624">
    <property type="term" value="F:ubiquitin conjugating enzyme binding"/>
    <property type="evidence" value="ECO:0007669"/>
    <property type="project" value="TreeGrafter"/>
</dbReference>
<proteinExistence type="predicted"/>
<dbReference type="InterPro" id="IPR019193">
    <property type="entry name" value="UBQ-conj_enz_E2-bd_prot"/>
</dbReference>
<comment type="catalytic activity">
    <reaction evidence="1">
        <text>S-ubiquitinyl-[E2 ubiquitin-conjugating enzyme]-L-cysteine + [acceptor protein]-L-lysine = [E2 ubiquitin-conjugating enzyme]-L-cysteine + N(6)-ubiquitinyl-[acceptor protein]-L-lysine.</text>
        <dbReference type="EC" id="2.3.2.26"/>
    </reaction>
</comment>
<protein>
    <recommendedName>
        <fullName evidence="3">E3 ubiquitin-protein ligase E3D</fullName>
        <ecNumber evidence="2">2.3.2.26</ecNumber>
    </recommendedName>
    <alternativeName>
        <fullName evidence="6">HECT-type E3 ubiquitin transferase E3D</fullName>
    </alternativeName>
    <alternativeName>
        <fullName evidence="5">UbcH10-binding protein with a HECT-like domain</fullName>
    </alternativeName>
    <alternativeName>
        <fullName evidence="4">Ubiquitin-conjugating enzyme E2C-binding protein</fullName>
    </alternativeName>
</protein>
<dbReference type="GO" id="GO:0000151">
    <property type="term" value="C:ubiquitin ligase complex"/>
    <property type="evidence" value="ECO:0007669"/>
    <property type="project" value="TreeGrafter"/>
</dbReference>
<evidence type="ECO:0000256" key="7">
    <source>
        <dbReference type="ARBA" id="ARBA00053831"/>
    </source>
</evidence>
<dbReference type="GO" id="GO:0005634">
    <property type="term" value="C:nucleus"/>
    <property type="evidence" value="ECO:0007669"/>
    <property type="project" value="TreeGrafter"/>
</dbReference>
<dbReference type="Proteomes" id="UP001152888">
    <property type="component" value="Unassembled WGS sequence"/>
</dbReference>
<dbReference type="PANTHER" id="PTHR31531:SF2">
    <property type="entry name" value="E3 UBIQUITIN-PROTEIN LIGASE E3D"/>
    <property type="match status" value="1"/>
</dbReference>
<comment type="subunit">
    <text evidence="8">Interacts with UBE2C/UbcH10 (E2 ubiquitin-conjugating enzyme). In vitro, interacts with cyclin-B.</text>
</comment>
<dbReference type="GO" id="GO:0043161">
    <property type="term" value="P:proteasome-mediated ubiquitin-dependent protein catabolic process"/>
    <property type="evidence" value="ECO:0007669"/>
    <property type="project" value="TreeGrafter"/>
</dbReference>
<gene>
    <name evidence="9" type="ORF">ACAOBT_LOCUS29472</name>
</gene>
<dbReference type="Pfam" id="PF09814">
    <property type="entry name" value="HECT_2"/>
    <property type="match status" value="1"/>
</dbReference>
<dbReference type="EC" id="2.3.2.26" evidence="2"/>
<comment type="function">
    <text evidence="7">E3 ubiquitin-protein ligase which accepts ubiquitin from specific E2 ubiquitin-conjugating enzymes, and transfers it to substrates, generally promoting their degradation by the proteasome. Independently of its E3 ubiquitin-protein ligase activity, acts as an inhibitor of CPSF3 endonuclease activity by blocking CPSF3 active site.</text>
</comment>
<dbReference type="GO" id="GO:0051865">
    <property type="term" value="P:protein autoubiquitination"/>
    <property type="evidence" value="ECO:0007669"/>
    <property type="project" value="TreeGrafter"/>
</dbReference>
<dbReference type="AlphaFoldDB" id="A0A9P0Q1H4"/>
<evidence type="ECO:0000256" key="5">
    <source>
        <dbReference type="ARBA" id="ARBA00032234"/>
    </source>
</evidence>
<dbReference type="PANTHER" id="PTHR31531">
    <property type="entry name" value="E3 UBIQUITIN-PROTEIN LIGASE E3D FAMILY MEMBER"/>
    <property type="match status" value="1"/>
</dbReference>
<reference evidence="9" key="1">
    <citation type="submission" date="2022-03" db="EMBL/GenBank/DDBJ databases">
        <authorList>
            <person name="Sayadi A."/>
        </authorList>
    </citation>
    <scope>NUCLEOTIDE SEQUENCE</scope>
</reference>
<evidence type="ECO:0000313" key="10">
    <source>
        <dbReference type="Proteomes" id="UP001152888"/>
    </source>
</evidence>
<evidence type="ECO:0000256" key="8">
    <source>
        <dbReference type="ARBA" id="ARBA00064185"/>
    </source>
</evidence>
<dbReference type="GO" id="GO:0061630">
    <property type="term" value="F:ubiquitin protein ligase activity"/>
    <property type="evidence" value="ECO:0007669"/>
    <property type="project" value="UniProtKB-EC"/>
</dbReference>
<dbReference type="OrthoDB" id="10264956at2759"/>
<evidence type="ECO:0000256" key="3">
    <source>
        <dbReference type="ARBA" id="ARBA00013646"/>
    </source>
</evidence>
<name>A0A9P0Q1H4_ACAOB</name>
<dbReference type="EMBL" id="CAKOFQ010007733">
    <property type="protein sequence ID" value="CAH2007075.1"/>
    <property type="molecule type" value="Genomic_DNA"/>
</dbReference>
<dbReference type="GO" id="GO:0030332">
    <property type="term" value="F:cyclin binding"/>
    <property type="evidence" value="ECO:0007669"/>
    <property type="project" value="TreeGrafter"/>
</dbReference>
<sequence length="356" mass="40908">MYELIILEIRPRLCSVNGFVKFSNRPDDVKVSLDDDLKLVFNRREEKIPCQFTGIVKNSLTVKVNDTHVIFRFATKNEASGSFKTEVLQNTATNFKFSHDKPLFSANTSYTCLCGKCKTPLTNPLVFERILPLPSDNSDPNEWFCHRSDVGNNFNLDPKPSDIFYTHCLVHLNIQNIQNVDETGKIVFCKSCQDWLGLKYNDNTAKFWLNTVEFISDNNLVSTSSLQDVFNVINSVFQQKLQSSVKIMLCCQTTINNIEAVLLWILEKRLEVFYDNSREEKKCDVAKVLFKSVDNHDNIFDQWKNDLMVDTIDVSKSMILSVSNHLAECNRALPDEFAKSNDFNVSYLFMYDGCTI</sequence>
<organism evidence="9 10">
    <name type="scientific">Acanthoscelides obtectus</name>
    <name type="common">Bean weevil</name>
    <name type="synonym">Bruchus obtectus</name>
    <dbReference type="NCBI Taxonomy" id="200917"/>
    <lineage>
        <taxon>Eukaryota</taxon>
        <taxon>Metazoa</taxon>
        <taxon>Ecdysozoa</taxon>
        <taxon>Arthropoda</taxon>
        <taxon>Hexapoda</taxon>
        <taxon>Insecta</taxon>
        <taxon>Pterygota</taxon>
        <taxon>Neoptera</taxon>
        <taxon>Endopterygota</taxon>
        <taxon>Coleoptera</taxon>
        <taxon>Polyphaga</taxon>
        <taxon>Cucujiformia</taxon>
        <taxon>Chrysomeloidea</taxon>
        <taxon>Chrysomelidae</taxon>
        <taxon>Bruchinae</taxon>
        <taxon>Bruchini</taxon>
        <taxon>Acanthoscelides</taxon>
    </lineage>
</organism>
<keyword evidence="10" id="KW-1185">Reference proteome</keyword>
<evidence type="ECO:0000256" key="1">
    <source>
        <dbReference type="ARBA" id="ARBA00000885"/>
    </source>
</evidence>
<dbReference type="GO" id="GO:0006513">
    <property type="term" value="P:protein monoubiquitination"/>
    <property type="evidence" value="ECO:0007669"/>
    <property type="project" value="TreeGrafter"/>
</dbReference>
<accession>A0A9P0Q1H4</accession>
<evidence type="ECO:0000313" key="9">
    <source>
        <dbReference type="EMBL" id="CAH2007075.1"/>
    </source>
</evidence>
<evidence type="ECO:0000256" key="4">
    <source>
        <dbReference type="ARBA" id="ARBA00029737"/>
    </source>
</evidence>
<comment type="caution">
    <text evidence="9">The sequence shown here is derived from an EMBL/GenBank/DDBJ whole genome shotgun (WGS) entry which is preliminary data.</text>
</comment>
<evidence type="ECO:0000256" key="2">
    <source>
        <dbReference type="ARBA" id="ARBA00012485"/>
    </source>
</evidence>
<evidence type="ECO:0000256" key="6">
    <source>
        <dbReference type="ARBA" id="ARBA00032298"/>
    </source>
</evidence>
<dbReference type="GO" id="GO:0000209">
    <property type="term" value="P:protein polyubiquitination"/>
    <property type="evidence" value="ECO:0007669"/>
    <property type="project" value="TreeGrafter"/>
</dbReference>